<feature type="disulfide bond" evidence="17">
    <location>
        <begin position="588"/>
        <end position="597"/>
    </location>
</feature>
<dbReference type="FunFam" id="2.10.25.10:FF:000122">
    <property type="entry name" value="Protein crumbs homolog 2"/>
    <property type="match status" value="2"/>
</dbReference>
<dbReference type="GO" id="GO:0005509">
    <property type="term" value="F:calcium ion binding"/>
    <property type="evidence" value="ECO:0007669"/>
    <property type="project" value="InterPro"/>
</dbReference>
<dbReference type="InterPro" id="IPR003961">
    <property type="entry name" value="FN3_dom"/>
</dbReference>
<feature type="disulfide bond" evidence="17">
    <location>
        <begin position="664"/>
        <end position="673"/>
    </location>
</feature>
<keyword evidence="8 18" id="KW-0768">Sushi</keyword>
<dbReference type="FunFam" id="2.60.40.10:FF:000618">
    <property type="entry name" value="sushi, nidogen and EGF-like domain-containing protein 1 isoform X2"/>
    <property type="match status" value="1"/>
</dbReference>
<accession>A0AAV7LKR4</accession>
<dbReference type="SMART" id="SM00179">
    <property type="entry name" value="EGF_CA"/>
    <property type="match status" value="13"/>
</dbReference>
<feature type="domain" description="EGF-like" evidence="19">
    <location>
        <begin position="389"/>
        <end position="425"/>
    </location>
</feature>
<feature type="domain" description="EGF-like" evidence="19">
    <location>
        <begin position="77"/>
        <end position="118"/>
    </location>
</feature>
<dbReference type="GO" id="GO:0007160">
    <property type="term" value="P:cell-matrix adhesion"/>
    <property type="evidence" value="ECO:0007669"/>
    <property type="project" value="InterPro"/>
</dbReference>
<feature type="domain" description="EGF-like" evidence="19">
    <location>
        <begin position="158"/>
        <end position="194"/>
    </location>
</feature>
<feature type="disulfide bond" evidence="17">
    <location>
        <begin position="108"/>
        <end position="117"/>
    </location>
</feature>
<dbReference type="InterPro" id="IPR036116">
    <property type="entry name" value="FN3_sf"/>
</dbReference>
<evidence type="ECO:0000256" key="14">
    <source>
        <dbReference type="ARBA" id="ARBA00023136"/>
    </source>
</evidence>
<dbReference type="InterPro" id="IPR000742">
    <property type="entry name" value="EGF"/>
</dbReference>
<dbReference type="EMBL" id="JANPWB010000015">
    <property type="protein sequence ID" value="KAJ1089488.1"/>
    <property type="molecule type" value="Genomic_DNA"/>
</dbReference>
<evidence type="ECO:0000256" key="9">
    <source>
        <dbReference type="ARBA" id="ARBA00022692"/>
    </source>
</evidence>
<evidence type="ECO:0000259" key="19">
    <source>
        <dbReference type="PROSITE" id="PS50026"/>
    </source>
</evidence>
<feature type="disulfide bond" evidence="17">
    <location>
        <begin position="298"/>
        <end position="307"/>
    </location>
</feature>
<dbReference type="PROSITE" id="PS50026">
    <property type="entry name" value="EGF_3"/>
    <property type="match status" value="14"/>
</dbReference>
<organism evidence="23 24">
    <name type="scientific">Pleurodeles waltl</name>
    <name type="common">Iberian ribbed newt</name>
    <dbReference type="NCBI Taxonomy" id="8319"/>
    <lineage>
        <taxon>Eukaryota</taxon>
        <taxon>Metazoa</taxon>
        <taxon>Chordata</taxon>
        <taxon>Craniata</taxon>
        <taxon>Vertebrata</taxon>
        <taxon>Euteleostomi</taxon>
        <taxon>Amphibia</taxon>
        <taxon>Batrachia</taxon>
        <taxon>Caudata</taxon>
        <taxon>Salamandroidea</taxon>
        <taxon>Salamandridae</taxon>
        <taxon>Pleurodelinae</taxon>
        <taxon>Pleurodeles</taxon>
    </lineage>
</organism>
<dbReference type="CDD" id="cd00054">
    <property type="entry name" value="EGF_CA"/>
    <property type="match status" value="11"/>
</dbReference>
<evidence type="ECO:0000259" key="20">
    <source>
        <dbReference type="PROSITE" id="PS50853"/>
    </source>
</evidence>
<feature type="domain" description="EGF-like" evidence="19">
    <location>
        <begin position="196"/>
        <end position="232"/>
    </location>
</feature>
<keyword evidence="12" id="KW-0106">Calcium</keyword>
<dbReference type="CDD" id="cd00033">
    <property type="entry name" value="CCP"/>
    <property type="match status" value="1"/>
</dbReference>
<protein>
    <recommendedName>
        <fullName evidence="25">Sushi, nidogen and EGF-like domain-containing protein 1</fullName>
    </recommendedName>
</protein>
<evidence type="ECO:0000256" key="3">
    <source>
        <dbReference type="ARBA" id="ARBA00022475"/>
    </source>
</evidence>
<evidence type="ECO:0000256" key="10">
    <source>
        <dbReference type="ARBA" id="ARBA00022729"/>
    </source>
</evidence>
<evidence type="ECO:0000256" key="6">
    <source>
        <dbReference type="ARBA" id="ARBA00022536"/>
    </source>
</evidence>
<evidence type="ECO:0000256" key="15">
    <source>
        <dbReference type="ARBA" id="ARBA00023157"/>
    </source>
</evidence>
<keyword evidence="5" id="KW-0272">Extracellular matrix</keyword>
<evidence type="ECO:0000256" key="2">
    <source>
        <dbReference type="ARBA" id="ARBA00004498"/>
    </source>
</evidence>
<dbReference type="SMART" id="SM00060">
    <property type="entry name" value="FN3"/>
    <property type="match status" value="3"/>
</dbReference>
<dbReference type="PROSITE" id="PS01186">
    <property type="entry name" value="EGF_2"/>
    <property type="match status" value="9"/>
</dbReference>
<dbReference type="PRINTS" id="PR00010">
    <property type="entry name" value="EGFBLOOD"/>
</dbReference>
<keyword evidence="15 17" id="KW-1015">Disulfide bond</keyword>
<keyword evidence="9" id="KW-0812">Transmembrane</keyword>
<dbReference type="FunFam" id="2.10.25.10:FF:000373">
    <property type="entry name" value="sushi, nidogen and EGF-like domain-containing protein 1"/>
    <property type="match status" value="1"/>
</dbReference>
<feature type="domain" description="EGF-like" evidence="19">
    <location>
        <begin position="428"/>
        <end position="464"/>
    </location>
</feature>
<dbReference type="FunFam" id="2.10.25.10:FF:000057">
    <property type="entry name" value="protocadherin Fat 1 isoform X2"/>
    <property type="match status" value="1"/>
</dbReference>
<feature type="disulfide bond" evidence="18">
    <location>
        <begin position="495"/>
        <end position="522"/>
    </location>
</feature>
<dbReference type="Gene3D" id="2.10.25.10">
    <property type="entry name" value="Laminin"/>
    <property type="match status" value="14"/>
</dbReference>
<evidence type="ECO:0000256" key="7">
    <source>
        <dbReference type="ARBA" id="ARBA00022553"/>
    </source>
</evidence>
<dbReference type="FunFam" id="2.10.25.10:FF:000109">
    <property type="entry name" value="Notch homolog 4, [Drosophila]"/>
    <property type="match status" value="1"/>
</dbReference>
<dbReference type="FunFam" id="2.10.25.10:FF:000239">
    <property type="entry name" value="Sushi, nidogen and EGF-like domain-containing protein 1"/>
    <property type="match status" value="1"/>
</dbReference>
<dbReference type="PROSITE" id="PS50853">
    <property type="entry name" value="FN3"/>
    <property type="match status" value="3"/>
</dbReference>
<feature type="disulfide bond" evidence="17">
    <location>
        <begin position="264"/>
        <end position="273"/>
    </location>
</feature>
<keyword evidence="4" id="KW-0964">Secreted</keyword>
<keyword evidence="13" id="KW-1133">Transmembrane helix</keyword>
<dbReference type="InterPro" id="IPR018097">
    <property type="entry name" value="EGF_Ca-bd_CS"/>
</dbReference>
<dbReference type="FunFam" id="2.10.25.10:FF:000391">
    <property type="entry name" value="Weary, isoform C"/>
    <property type="match status" value="1"/>
</dbReference>
<comment type="subcellular location">
    <subcellularLocation>
        <location evidence="1">Cell membrane</location>
        <topology evidence="1">Single-pass type I membrane protein</topology>
    </subcellularLocation>
    <subcellularLocation>
        <location evidence="2">Secreted</location>
        <location evidence="2">Extracellular space</location>
        <location evidence="2">Extracellular matrix</location>
    </subcellularLocation>
</comment>
<feature type="disulfide bond" evidence="17">
    <location>
        <begin position="376"/>
        <end position="385"/>
    </location>
</feature>
<evidence type="ECO:0000256" key="13">
    <source>
        <dbReference type="ARBA" id="ARBA00022989"/>
    </source>
</evidence>
<dbReference type="PROSITE" id="PS01187">
    <property type="entry name" value="EGF_CA"/>
    <property type="match status" value="2"/>
</dbReference>
<dbReference type="CDD" id="cd00063">
    <property type="entry name" value="FN3"/>
    <property type="match status" value="3"/>
</dbReference>
<evidence type="ECO:0000256" key="17">
    <source>
        <dbReference type="PROSITE-ProRule" id="PRU00076"/>
    </source>
</evidence>
<feature type="domain" description="Sushi" evidence="21">
    <location>
        <begin position="467"/>
        <end position="524"/>
    </location>
</feature>
<sequence length="1198" mass="131628">MYRILVLKQQVALQSRIQEEEPVAGFNAGDGKRYFNIPGSRTDDIVDVENTTNVGIPGRWVFRIDDSQVQVGGCKNATSVCLTLRPCLNAGKCIDDCVTGNPSYSCSCLAGYTGKTCHINMNECAMQPCQNGGTCIDEVDGFRCLCSTGFRGSTCDTENSPCDGKTCQNGGECLVENKMAACMCQPGYTGETCETDINECESRPCLNGGTCIDLVDNYTCACPEFYIGPNCNAGGTPSPGACSSSPCQNEGTCREKEEEYSCECSEEYIGEHCEKQHSEVCSCRNGGRCLEGNTTCHCPFGYFGLLCEFEVTATPCSMNTQCPDGGSCMEYGGTYLCVCQTDYSQDKYSMPSPCDSEPCLNGGSCEVQDESYTCECPRGFNGRHCEKVRPGPCSSRPCRNGGSCKEFHGEYHCSCPYRFTGQHCEIGKPDPCASGPCHNGGTCFHYIGKYKCDCPSGFSGRHCETELDCGAPTEVKHSQVIYNSTTIGSVAEYRCNLGYIMSPRNNPRICGAQAAWSAPPECEEIDECASQPCLNGGLCKDRVAEFLCVCEEGYTGYYCELEIDECHSDPCKNGGSCHDLPGYFSCHCLDGFIGVQCELEVDSCDSSPCQHGGECENYEGSYLCVCPVGFFGYNCEIVSDACFLDPCGSRGYCLSINGSYTCTCKIGSTGKNCEKDLLPPTSMAVENVEEQGVSISWQPPKDSTGQEVLDGYAVTYISFDGTFRRTDFVDGSRSSHHLRALAAGRAYNISLFSVKRNVNNKNDISRPITLVTRTRPRPVDVLQVHNTTADSIVVKWRLNKVTHSTVSRIRVTIHHPGDEEDRHGDVQPSTNKYTFWNLRPGEKYTLQAVTQSGLEPLDNPSESLPSSPLHVWTRLLPPSNITVSKVSYNSVHIIWEQLPTGTLDGYAINITNGQSIKSRFVPNGKLTSYTVRDLLPGQKYNLSVTAIKNTDQGQLQSDRVLLNIHTLQLDSPTDRRWSPGTSQSRILRNRQPPASLSKVRLLIEDDVPEETSLAPRFTELLDGRGRISARFSSSSNISVTVRTEPTVPVKLEKLDEATNHITLALQLSDMDDSKKINISGACSVNLCRNGGTCVREADSYTCDCTPGFKGRHCELVCKKVPHPCTRLYSETKSFPFWEGTVCHYQYKRMYKVHHDICYKESCEGSAPAKKTPIYRINAMIHLSTMLSDDMKYLTATLE</sequence>
<dbReference type="PROSITE" id="PS50923">
    <property type="entry name" value="SUSHI"/>
    <property type="match status" value="1"/>
</dbReference>
<feature type="disulfide bond" evidence="17">
    <location>
        <begin position="415"/>
        <end position="424"/>
    </location>
</feature>
<dbReference type="PANTHER" id="PTHR24033">
    <property type="entry name" value="EGF-LIKE DOMAIN-CONTAINING PROTEIN"/>
    <property type="match status" value="1"/>
</dbReference>
<dbReference type="AlphaFoldDB" id="A0AAV7LKR4"/>
<dbReference type="FunFam" id="2.10.25.10:FF:000255">
    <property type="entry name" value="Sushi, nidogen and EGF-like domains 1"/>
    <property type="match status" value="1"/>
</dbReference>
<dbReference type="InterPro" id="IPR051830">
    <property type="entry name" value="NOTCH_homolog"/>
</dbReference>
<dbReference type="PROSITE" id="PS00022">
    <property type="entry name" value="EGF_1"/>
    <property type="match status" value="14"/>
</dbReference>
<feature type="domain" description="Fibronectin type-III" evidence="20">
    <location>
        <begin position="877"/>
        <end position="969"/>
    </location>
</feature>
<feature type="domain" description="Fibronectin type-III" evidence="20">
    <location>
        <begin position="679"/>
        <end position="777"/>
    </location>
</feature>
<dbReference type="GO" id="GO:0005886">
    <property type="term" value="C:plasma membrane"/>
    <property type="evidence" value="ECO:0007669"/>
    <property type="project" value="UniProtKB-SubCell"/>
</dbReference>
<dbReference type="Pfam" id="PF06119">
    <property type="entry name" value="NIDO"/>
    <property type="match status" value="1"/>
</dbReference>
<keyword evidence="7" id="KW-0597">Phosphoprotein</keyword>
<dbReference type="SUPFAM" id="SSF57196">
    <property type="entry name" value="EGF/Laminin"/>
    <property type="match status" value="13"/>
</dbReference>
<dbReference type="GO" id="GO:0023052">
    <property type="term" value="P:signaling"/>
    <property type="evidence" value="ECO:0007669"/>
    <property type="project" value="UniProtKB-ARBA"/>
</dbReference>
<dbReference type="Gene3D" id="2.60.40.10">
    <property type="entry name" value="Immunoglobulins"/>
    <property type="match status" value="3"/>
</dbReference>
<keyword evidence="14" id="KW-0472">Membrane</keyword>
<evidence type="ECO:0000313" key="24">
    <source>
        <dbReference type="Proteomes" id="UP001066276"/>
    </source>
</evidence>
<dbReference type="PROSITE" id="PS51220">
    <property type="entry name" value="NIDO"/>
    <property type="match status" value="1"/>
</dbReference>
<feature type="domain" description="EGF-like" evidence="19">
    <location>
        <begin position="277"/>
        <end position="308"/>
    </location>
</feature>
<reference evidence="23" key="1">
    <citation type="journal article" date="2022" name="bioRxiv">
        <title>Sequencing and chromosome-scale assembly of the giantPleurodeles waltlgenome.</title>
        <authorList>
            <person name="Brown T."/>
            <person name="Elewa A."/>
            <person name="Iarovenko S."/>
            <person name="Subramanian E."/>
            <person name="Araus A.J."/>
            <person name="Petzold A."/>
            <person name="Susuki M."/>
            <person name="Suzuki K.-i.T."/>
            <person name="Hayashi T."/>
            <person name="Toyoda A."/>
            <person name="Oliveira C."/>
            <person name="Osipova E."/>
            <person name="Leigh N.D."/>
            <person name="Simon A."/>
            <person name="Yun M.H."/>
        </authorList>
    </citation>
    <scope>NUCLEOTIDE SEQUENCE</scope>
    <source>
        <strain evidence="23">20211129_DDA</strain>
        <tissue evidence="23">Liver</tissue>
    </source>
</reference>
<keyword evidence="16" id="KW-0325">Glycoprotein</keyword>
<dbReference type="GO" id="GO:0031012">
    <property type="term" value="C:extracellular matrix"/>
    <property type="evidence" value="ECO:0007669"/>
    <property type="project" value="UniProtKB-ARBA"/>
</dbReference>
<evidence type="ECO:0000256" key="16">
    <source>
        <dbReference type="ARBA" id="ARBA00023180"/>
    </source>
</evidence>
<dbReference type="InterPro" id="IPR003886">
    <property type="entry name" value="NIDO_dom"/>
</dbReference>
<keyword evidence="6 17" id="KW-0245">EGF-like domain</keyword>
<feature type="domain" description="EGF-like" evidence="19">
    <location>
        <begin position="638"/>
        <end position="674"/>
    </location>
</feature>
<dbReference type="InterPro" id="IPR035976">
    <property type="entry name" value="Sushi/SCR/CCP_sf"/>
</dbReference>
<dbReference type="FunFam" id="2.10.25.10:FF:000251">
    <property type="entry name" value="sushi, nidogen and EGF-like domain-containing protein 1"/>
    <property type="match status" value="1"/>
</dbReference>
<feature type="domain" description="EGF-like" evidence="19">
    <location>
        <begin position="350"/>
        <end position="386"/>
    </location>
</feature>
<keyword evidence="24" id="KW-1185">Reference proteome</keyword>
<dbReference type="FunFam" id="2.10.25.10:FF:000213">
    <property type="entry name" value="sushi, nidogen and EGF-like domain-containing protein 1"/>
    <property type="match status" value="1"/>
</dbReference>
<dbReference type="SMART" id="SM00181">
    <property type="entry name" value="EGF"/>
    <property type="match status" value="15"/>
</dbReference>
<feature type="domain" description="Fibronectin type-III" evidence="20">
    <location>
        <begin position="778"/>
        <end position="876"/>
    </location>
</feature>
<comment type="caution">
    <text evidence="23">The sequence shown here is derived from an EMBL/GenBank/DDBJ whole genome shotgun (WGS) entry which is preliminary data.</text>
</comment>
<keyword evidence="3" id="KW-1003">Cell membrane</keyword>
<dbReference type="SUPFAM" id="SSF57535">
    <property type="entry name" value="Complement control module/SCR domain"/>
    <property type="match status" value="1"/>
</dbReference>
<dbReference type="InterPro" id="IPR001881">
    <property type="entry name" value="EGF-like_Ca-bd_dom"/>
</dbReference>
<dbReference type="GO" id="GO:0007154">
    <property type="term" value="P:cell communication"/>
    <property type="evidence" value="ECO:0007669"/>
    <property type="project" value="UniProtKB-ARBA"/>
</dbReference>
<feature type="domain" description="EGF-like" evidence="19">
    <location>
        <begin position="238"/>
        <end position="274"/>
    </location>
</feature>
<evidence type="ECO:0000256" key="5">
    <source>
        <dbReference type="ARBA" id="ARBA00022530"/>
    </source>
</evidence>
<feature type="disulfide bond" evidence="17">
    <location>
        <begin position="626"/>
        <end position="635"/>
    </location>
</feature>
<feature type="disulfide bond" evidence="17">
    <location>
        <begin position="146"/>
        <end position="155"/>
    </location>
</feature>
<dbReference type="FunFam" id="2.10.25.10:FF:000360">
    <property type="entry name" value="Sushi, nidogen and EGF like domains 1"/>
    <property type="match status" value="1"/>
</dbReference>
<feature type="disulfide bond" evidence="17">
    <location>
        <begin position="454"/>
        <end position="463"/>
    </location>
</feature>
<dbReference type="Pfam" id="PF00008">
    <property type="entry name" value="EGF"/>
    <property type="match status" value="11"/>
</dbReference>
<keyword evidence="10" id="KW-0732">Signal</keyword>
<feature type="domain" description="EGF-like" evidence="19">
    <location>
        <begin position="562"/>
        <end position="598"/>
    </location>
</feature>
<evidence type="ECO:0000313" key="23">
    <source>
        <dbReference type="EMBL" id="KAJ1089488.1"/>
    </source>
</evidence>
<feature type="domain" description="EGF-like" evidence="19">
    <location>
        <begin position="1078"/>
        <end position="1114"/>
    </location>
</feature>
<dbReference type="PANTHER" id="PTHR24033:SF151">
    <property type="entry name" value="NOTCH 2"/>
    <property type="match status" value="1"/>
</dbReference>
<dbReference type="SUPFAM" id="SSF49265">
    <property type="entry name" value="Fibronectin type III"/>
    <property type="match status" value="2"/>
</dbReference>
<feature type="disulfide bond" evidence="17">
    <location>
        <begin position="550"/>
        <end position="559"/>
    </location>
</feature>
<evidence type="ECO:0000256" key="1">
    <source>
        <dbReference type="ARBA" id="ARBA00004251"/>
    </source>
</evidence>
<comment type="caution">
    <text evidence="17">Lacks conserved residue(s) required for the propagation of feature annotation.</text>
</comment>
<proteinExistence type="predicted"/>
<feature type="domain" description="EGF-like" evidence="19">
    <location>
        <begin position="524"/>
        <end position="560"/>
    </location>
</feature>
<evidence type="ECO:0008006" key="25">
    <source>
        <dbReference type="Google" id="ProtNLM"/>
    </source>
</evidence>
<dbReference type="InterPro" id="IPR000152">
    <property type="entry name" value="EGF-type_Asp/Asn_hydroxyl_site"/>
</dbReference>
<evidence type="ECO:0000256" key="18">
    <source>
        <dbReference type="PROSITE-ProRule" id="PRU00302"/>
    </source>
</evidence>
<feature type="domain" description="NIDO" evidence="22">
    <location>
        <begin position="1"/>
        <end position="67"/>
    </location>
</feature>
<feature type="disulfide bond" evidence="17">
    <location>
        <begin position="222"/>
        <end position="231"/>
    </location>
</feature>
<dbReference type="FunFam" id="2.10.25.10:FF:000143">
    <property type="entry name" value="Protein crumbs 1"/>
    <property type="match status" value="1"/>
</dbReference>
<feature type="disulfide bond" evidence="17">
    <location>
        <begin position="184"/>
        <end position="193"/>
    </location>
</feature>
<evidence type="ECO:0000259" key="21">
    <source>
        <dbReference type="PROSITE" id="PS50923"/>
    </source>
</evidence>
<evidence type="ECO:0000259" key="22">
    <source>
        <dbReference type="PROSITE" id="PS51220"/>
    </source>
</evidence>
<dbReference type="SMART" id="SM00032">
    <property type="entry name" value="CCP"/>
    <property type="match status" value="1"/>
</dbReference>
<feature type="disulfide bond" evidence="17">
    <location>
        <begin position="1104"/>
        <end position="1113"/>
    </location>
</feature>
<dbReference type="InterPro" id="IPR013783">
    <property type="entry name" value="Ig-like_fold"/>
</dbReference>
<dbReference type="InterPro" id="IPR000436">
    <property type="entry name" value="Sushi_SCR_CCP_dom"/>
</dbReference>
<evidence type="ECO:0000256" key="11">
    <source>
        <dbReference type="ARBA" id="ARBA00022737"/>
    </source>
</evidence>
<feature type="domain" description="EGF-like" evidence="19">
    <location>
        <begin position="120"/>
        <end position="156"/>
    </location>
</feature>
<evidence type="ECO:0000256" key="8">
    <source>
        <dbReference type="ARBA" id="ARBA00022659"/>
    </source>
</evidence>
<keyword evidence="11" id="KW-0677">Repeat</keyword>
<dbReference type="Proteomes" id="UP001066276">
    <property type="component" value="Chromosome 11"/>
</dbReference>
<feature type="domain" description="EGF-like" evidence="19">
    <location>
        <begin position="600"/>
        <end position="636"/>
    </location>
</feature>
<dbReference type="Pfam" id="PF00041">
    <property type="entry name" value="fn3"/>
    <property type="match status" value="3"/>
</dbReference>
<name>A0AAV7LKR4_PLEWA</name>
<gene>
    <name evidence="23" type="ORF">NDU88_002639</name>
</gene>
<evidence type="ECO:0000256" key="12">
    <source>
        <dbReference type="ARBA" id="ARBA00022837"/>
    </source>
</evidence>
<dbReference type="PROSITE" id="PS00010">
    <property type="entry name" value="ASX_HYDROXYL"/>
    <property type="match status" value="5"/>
</dbReference>
<evidence type="ECO:0000256" key="4">
    <source>
        <dbReference type="ARBA" id="ARBA00022525"/>
    </source>
</evidence>
<dbReference type="FunFam" id="2.10.25.10:FF:000540">
    <property type="entry name" value="Sushi, nidogen and EGF-like domain-containing protein 1"/>
    <property type="match status" value="1"/>
</dbReference>